<evidence type="ECO:0000256" key="5">
    <source>
        <dbReference type="ARBA" id="ARBA00023288"/>
    </source>
</evidence>
<dbReference type="PANTHER" id="PTHR23055:SF80">
    <property type="entry name" value="GUANYLYL CYCLASE-ACTIVATING PROTEIN 3"/>
    <property type="match status" value="1"/>
</dbReference>
<protein>
    <submittedName>
        <fullName evidence="7">Guanylate cyclase activator 1C</fullName>
    </submittedName>
</protein>
<reference evidence="8" key="3">
    <citation type="journal article" date="2014" name="Nature">
        <title>Elephant shark genome provides unique insights into gnathostome evolution.</title>
        <authorList>
            <consortium name="International Elephant Shark Genome Sequencing Consortium"/>
            <person name="Venkatesh B."/>
            <person name="Lee A.P."/>
            <person name="Ravi V."/>
            <person name="Maurya A.K."/>
            <person name="Lian M.M."/>
            <person name="Swann J.B."/>
            <person name="Ohta Y."/>
            <person name="Flajnik M.F."/>
            <person name="Sutoh Y."/>
            <person name="Kasahara M."/>
            <person name="Hoon S."/>
            <person name="Gangu V."/>
            <person name="Roy S.W."/>
            <person name="Irimia M."/>
            <person name="Korzh V."/>
            <person name="Kondrychyn I."/>
            <person name="Lim Z.W."/>
            <person name="Tay B.H."/>
            <person name="Tohari S."/>
            <person name="Kong K.W."/>
            <person name="Ho S."/>
            <person name="Lorente-Galdos B."/>
            <person name="Quilez J."/>
            <person name="Marques-Bonet T."/>
            <person name="Raney B.J."/>
            <person name="Ingham P.W."/>
            <person name="Tay A."/>
            <person name="Hillier L.W."/>
            <person name="Minx P."/>
            <person name="Boehm T."/>
            <person name="Wilson R.K."/>
            <person name="Brenner S."/>
            <person name="Warren W.C."/>
        </authorList>
    </citation>
    <scope>NUCLEOTIDE SEQUENCE [LARGE SCALE GENOMIC DNA]</scope>
</reference>
<dbReference type="Gene3D" id="1.10.238.10">
    <property type="entry name" value="EF-hand"/>
    <property type="match status" value="2"/>
</dbReference>
<dbReference type="PANTHER" id="PTHR23055">
    <property type="entry name" value="CALCIUM BINDING PROTEINS"/>
    <property type="match status" value="1"/>
</dbReference>
<dbReference type="InterPro" id="IPR028846">
    <property type="entry name" value="Recoverin"/>
</dbReference>
<dbReference type="CDD" id="cd00051">
    <property type="entry name" value="EFh"/>
    <property type="match status" value="2"/>
</dbReference>
<dbReference type="SMART" id="SM00054">
    <property type="entry name" value="EFh"/>
    <property type="match status" value="3"/>
</dbReference>
<reference evidence="7" key="5">
    <citation type="submission" date="2025-09" db="UniProtKB">
        <authorList>
            <consortium name="Ensembl"/>
        </authorList>
    </citation>
    <scope>IDENTIFICATION</scope>
</reference>
<evidence type="ECO:0000256" key="1">
    <source>
        <dbReference type="ARBA" id="ARBA00022707"/>
    </source>
</evidence>
<keyword evidence="8" id="KW-1185">Reference proteome</keyword>
<dbReference type="InterPro" id="IPR002048">
    <property type="entry name" value="EF_hand_dom"/>
</dbReference>
<dbReference type="PROSITE" id="PS00018">
    <property type="entry name" value="EF_HAND_1"/>
    <property type="match status" value="3"/>
</dbReference>
<reference evidence="8" key="1">
    <citation type="journal article" date="2006" name="Science">
        <title>Ancient noncoding elements conserved in the human genome.</title>
        <authorList>
            <person name="Venkatesh B."/>
            <person name="Kirkness E.F."/>
            <person name="Loh Y.H."/>
            <person name="Halpern A.L."/>
            <person name="Lee A.P."/>
            <person name="Johnson J."/>
            <person name="Dandona N."/>
            <person name="Viswanathan L.D."/>
            <person name="Tay A."/>
            <person name="Venter J.C."/>
            <person name="Strausberg R.L."/>
            <person name="Brenner S."/>
        </authorList>
    </citation>
    <scope>NUCLEOTIDE SEQUENCE [LARGE SCALE GENOMIC DNA]</scope>
</reference>
<dbReference type="AlphaFoldDB" id="A0A4W3K8N2"/>
<dbReference type="Pfam" id="PF13202">
    <property type="entry name" value="EF-hand_5"/>
    <property type="match status" value="1"/>
</dbReference>
<reference evidence="8" key="2">
    <citation type="journal article" date="2007" name="PLoS Biol.">
        <title>Survey sequencing and comparative analysis of the elephant shark (Callorhinchus milii) genome.</title>
        <authorList>
            <person name="Venkatesh B."/>
            <person name="Kirkness E.F."/>
            <person name="Loh Y.H."/>
            <person name="Halpern A.L."/>
            <person name="Lee A.P."/>
            <person name="Johnson J."/>
            <person name="Dandona N."/>
            <person name="Viswanathan L.D."/>
            <person name="Tay A."/>
            <person name="Venter J.C."/>
            <person name="Strausberg R.L."/>
            <person name="Brenner S."/>
        </authorList>
    </citation>
    <scope>NUCLEOTIDE SEQUENCE [LARGE SCALE GENOMIC DNA]</scope>
</reference>
<dbReference type="SUPFAM" id="SSF47473">
    <property type="entry name" value="EF-hand"/>
    <property type="match status" value="1"/>
</dbReference>
<dbReference type="Pfam" id="PF13499">
    <property type="entry name" value="EF-hand_7"/>
    <property type="match status" value="1"/>
</dbReference>
<dbReference type="FunFam" id="1.10.238.10:FF:000052">
    <property type="entry name" value="Guanylate cyclase activator 1A"/>
    <property type="match status" value="1"/>
</dbReference>
<keyword evidence="1" id="KW-0519">Myristate</keyword>
<proteinExistence type="predicted"/>
<dbReference type="Ensembl" id="ENSCMIT00000048752.1">
    <property type="protein sequence ID" value="ENSCMIP00000048078.1"/>
    <property type="gene ID" value="ENSCMIG00000019672.1"/>
</dbReference>
<evidence type="ECO:0000313" key="8">
    <source>
        <dbReference type="Proteomes" id="UP000314986"/>
    </source>
</evidence>
<dbReference type="PRINTS" id="PR00450">
    <property type="entry name" value="RECOVERIN"/>
</dbReference>
<dbReference type="OMA" id="MHHYYSK"/>
<dbReference type="InterPro" id="IPR018247">
    <property type="entry name" value="EF_Hand_1_Ca_BS"/>
</dbReference>
<keyword evidence="5" id="KW-0449">Lipoprotein</keyword>
<dbReference type="GO" id="GO:0001750">
    <property type="term" value="C:photoreceptor outer segment"/>
    <property type="evidence" value="ECO:0007669"/>
    <property type="project" value="UniProtKB-ARBA"/>
</dbReference>
<name>A0A4W3K8N2_CALMI</name>
<accession>A0A4W3K8N2</accession>
<evidence type="ECO:0000256" key="4">
    <source>
        <dbReference type="ARBA" id="ARBA00022837"/>
    </source>
</evidence>
<dbReference type="InParanoid" id="A0A4W3K8N2"/>
<reference evidence="7" key="4">
    <citation type="submission" date="2025-08" db="UniProtKB">
        <authorList>
            <consortium name="Ensembl"/>
        </authorList>
    </citation>
    <scope>IDENTIFICATION</scope>
</reference>
<evidence type="ECO:0000259" key="6">
    <source>
        <dbReference type="PROSITE" id="PS50222"/>
    </source>
</evidence>
<gene>
    <name evidence="7" type="primary">LOC103180144</name>
</gene>
<dbReference type="GeneTree" id="ENSGT00940000162847"/>
<organism evidence="7 8">
    <name type="scientific">Callorhinchus milii</name>
    <name type="common">Ghost shark</name>
    <dbReference type="NCBI Taxonomy" id="7868"/>
    <lineage>
        <taxon>Eukaryota</taxon>
        <taxon>Metazoa</taxon>
        <taxon>Chordata</taxon>
        <taxon>Craniata</taxon>
        <taxon>Vertebrata</taxon>
        <taxon>Chondrichthyes</taxon>
        <taxon>Holocephali</taxon>
        <taxon>Chimaeriformes</taxon>
        <taxon>Callorhinchidae</taxon>
        <taxon>Callorhinchus</taxon>
    </lineage>
</organism>
<evidence type="ECO:0000256" key="2">
    <source>
        <dbReference type="ARBA" id="ARBA00022723"/>
    </source>
</evidence>
<feature type="domain" description="EF-hand" evidence="6">
    <location>
        <begin position="86"/>
        <end position="121"/>
    </location>
</feature>
<keyword evidence="2" id="KW-0479">Metal-binding</keyword>
<keyword evidence="3" id="KW-0677">Repeat</keyword>
<dbReference type="InterPro" id="IPR011992">
    <property type="entry name" value="EF-hand-dom_pair"/>
</dbReference>
<dbReference type="GO" id="GO:0008048">
    <property type="term" value="F:calcium sensitive guanylate cyclase activator activity"/>
    <property type="evidence" value="ECO:0007669"/>
    <property type="project" value="TreeGrafter"/>
</dbReference>
<dbReference type="PROSITE" id="PS50222">
    <property type="entry name" value="EF_HAND_2"/>
    <property type="match status" value="3"/>
</dbReference>
<dbReference type="GO" id="GO:0005509">
    <property type="term" value="F:calcium ion binding"/>
    <property type="evidence" value="ECO:0007669"/>
    <property type="project" value="InterPro"/>
</dbReference>
<evidence type="ECO:0000313" key="7">
    <source>
        <dbReference type="Ensembl" id="ENSCMIP00000048078.1"/>
    </source>
</evidence>
<feature type="domain" description="EF-hand" evidence="6">
    <location>
        <begin position="50"/>
        <end position="85"/>
    </location>
</feature>
<feature type="domain" description="EF-hand" evidence="6">
    <location>
        <begin position="129"/>
        <end position="164"/>
    </location>
</feature>
<evidence type="ECO:0000256" key="3">
    <source>
        <dbReference type="ARBA" id="ARBA00022737"/>
    </source>
</evidence>
<keyword evidence="4" id="KW-0106">Calcium</keyword>
<dbReference type="Proteomes" id="UP000314986">
    <property type="component" value="Unassembled WGS sequence"/>
</dbReference>
<sequence>MGASGSCSADDLNTTEIHYWYNKFMKECPSGQLCLHEFKAILGLQGMNEEATSYVNQLFITFDMNKDGFIDFLEYVAAISLVLRGKLDQKLKWYFKLYDADGNGRIDKEELLSIIKAVRAINRANYDISPEDFTEMLFRRIDINGDGELTLEEFMNGVENDEELMDMITKSLDLTNVLKVIERGRRHSVETERSSHKQMSSI</sequence>
<dbReference type="STRING" id="7868.ENSCMIP00000048078"/>